<dbReference type="Proteomes" id="UP000076486">
    <property type="component" value="Unassembled WGS sequence"/>
</dbReference>
<evidence type="ECO:0000256" key="2">
    <source>
        <dbReference type="ARBA" id="ARBA00022603"/>
    </source>
</evidence>
<reference evidence="7 8" key="1">
    <citation type="submission" date="2013-07" db="EMBL/GenBank/DDBJ databases">
        <title>Comparative Genomic and Metabolomic Analysis of Twelve Strains of Pseudoalteromonas luteoviolacea.</title>
        <authorList>
            <person name="Vynne N.G."/>
            <person name="Mansson M."/>
            <person name="Gram L."/>
        </authorList>
    </citation>
    <scope>NUCLEOTIDE SEQUENCE [LARGE SCALE GENOMIC DNA]</scope>
    <source>
        <strain evidence="7 8">CPMOR-1</strain>
    </source>
</reference>
<keyword evidence="2" id="KW-0489">Methyltransferase</keyword>
<dbReference type="EC" id="2.1.1.-" evidence="5"/>
<dbReference type="InterPro" id="IPR002941">
    <property type="entry name" value="DNA_methylase_N4/N6"/>
</dbReference>
<keyword evidence="4" id="KW-0949">S-adenosyl-L-methionine</keyword>
<dbReference type="AlphaFoldDB" id="A0A162BM62"/>
<dbReference type="CDD" id="cd02440">
    <property type="entry name" value="AdoMet_MTases"/>
    <property type="match status" value="1"/>
</dbReference>
<evidence type="ECO:0000313" key="7">
    <source>
        <dbReference type="EMBL" id="KZN64199.1"/>
    </source>
</evidence>
<organism evidence="7 8">
    <name type="scientific">Pseudoalteromonas luteoviolacea CPMOR-1</name>
    <dbReference type="NCBI Taxonomy" id="1365248"/>
    <lineage>
        <taxon>Bacteria</taxon>
        <taxon>Pseudomonadati</taxon>
        <taxon>Pseudomonadota</taxon>
        <taxon>Gammaproteobacteria</taxon>
        <taxon>Alteromonadales</taxon>
        <taxon>Pseudoalteromonadaceae</taxon>
        <taxon>Pseudoalteromonas</taxon>
    </lineage>
</organism>
<dbReference type="GO" id="GO:0032259">
    <property type="term" value="P:methylation"/>
    <property type="evidence" value="ECO:0007669"/>
    <property type="project" value="UniProtKB-KW"/>
</dbReference>
<evidence type="ECO:0000259" key="6">
    <source>
        <dbReference type="Pfam" id="PF01555"/>
    </source>
</evidence>
<dbReference type="InterPro" id="IPR002052">
    <property type="entry name" value="DNA_methylase_N6_adenine_CS"/>
</dbReference>
<keyword evidence="3" id="KW-0808">Transferase</keyword>
<dbReference type="SUPFAM" id="SSF53335">
    <property type="entry name" value="S-adenosyl-L-methionine-dependent methyltransferases"/>
    <property type="match status" value="1"/>
</dbReference>
<feature type="domain" description="DNA methylase N-4/N-6" evidence="6">
    <location>
        <begin position="23"/>
        <end position="214"/>
    </location>
</feature>
<evidence type="ECO:0000256" key="4">
    <source>
        <dbReference type="ARBA" id="ARBA00022691"/>
    </source>
</evidence>
<evidence type="ECO:0000256" key="3">
    <source>
        <dbReference type="ARBA" id="ARBA00022679"/>
    </source>
</evidence>
<dbReference type="InterPro" id="IPR029063">
    <property type="entry name" value="SAM-dependent_MTases_sf"/>
</dbReference>
<dbReference type="RefSeq" id="WP_063367746.1">
    <property type="nucleotide sequence ID" value="NZ_AUYC01000023.1"/>
</dbReference>
<evidence type="ECO:0000256" key="1">
    <source>
        <dbReference type="ARBA" id="ARBA00006594"/>
    </source>
</evidence>
<dbReference type="Pfam" id="PF01555">
    <property type="entry name" value="N6_N4_Mtase"/>
    <property type="match status" value="1"/>
</dbReference>
<accession>A0A162BM62</accession>
<name>A0A162BM62_9GAMM</name>
<sequence>MTDIKLINGDCVEESQNIPDNSVDLVLTDPPYLIGASSIGKPSRVGSWADWMNVTHFYKSWFEQAKRILKDTGYLVSFCNWRSMPVITKALADIGLSITSVLVWDKQCLGTGPKKALRPRYELVVFVGMKDAVIPNRSLSDIWECKRVAPQNRATDHPAEKPVELFKRLICETTSEGALVVDMFTGSGTAAIACRDTGRNFIGFELDTHWYNAALDRLKQEPE</sequence>
<comment type="caution">
    <text evidence="7">The sequence shown here is derived from an EMBL/GenBank/DDBJ whole genome shotgun (WGS) entry which is preliminary data.</text>
</comment>
<comment type="similarity">
    <text evidence="1 5">Belongs to the N(4)/N(6)-methyltransferase family.</text>
</comment>
<protein>
    <recommendedName>
        <fullName evidence="5">Methyltransferase</fullName>
        <ecNumber evidence="5">2.1.1.-</ecNumber>
    </recommendedName>
</protein>
<dbReference type="InterPro" id="IPR001091">
    <property type="entry name" value="RM_Methyltransferase"/>
</dbReference>
<evidence type="ECO:0000313" key="8">
    <source>
        <dbReference type="Proteomes" id="UP000076486"/>
    </source>
</evidence>
<dbReference type="Gene3D" id="3.40.50.150">
    <property type="entry name" value="Vaccinia Virus protein VP39"/>
    <property type="match status" value="1"/>
</dbReference>
<evidence type="ECO:0000256" key="5">
    <source>
        <dbReference type="RuleBase" id="RU362026"/>
    </source>
</evidence>
<dbReference type="PRINTS" id="PR00508">
    <property type="entry name" value="S21N4MTFRASE"/>
</dbReference>
<gene>
    <name evidence="7" type="ORF">N473_15640</name>
</gene>
<dbReference type="GO" id="GO:0003677">
    <property type="term" value="F:DNA binding"/>
    <property type="evidence" value="ECO:0007669"/>
    <property type="project" value="InterPro"/>
</dbReference>
<dbReference type="PATRIC" id="fig|1365248.3.peg.2041"/>
<dbReference type="PROSITE" id="PS00092">
    <property type="entry name" value="N6_MTASE"/>
    <property type="match status" value="1"/>
</dbReference>
<dbReference type="GO" id="GO:0008170">
    <property type="term" value="F:N-methyltransferase activity"/>
    <property type="evidence" value="ECO:0007669"/>
    <property type="project" value="InterPro"/>
</dbReference>
<dbReference type="EMBL" id="AUYC01000023">
    <property type="protein sequence ID" value="KZN64199.1"/>
    <property type="molecule type" value="Genomic_DNA"/>
</dbReference>
<proteinExistence type="inferred from homology"/>